<dbReference type="Pfam" id="PF24883">
    <property type="entry name" value="NPHP3_N"/>
    <property type="match status" value="1"/>
</dbReference>
<organism evidence="6 7">
    <name type="scientific">Ceriporiopsis subvermispora (strain B)</name>
    <name type="common">White-rot fungus</name>
    <name type="synonym">Gelatoporia subvermispora</name>
    <dbReference type="NCBI Taxonomy" id="914234"/>
    <lineage>
        <taxon>Eukaryota</taxon>
        <taxon>Fungi</taxon>
        <taxon>Dikarya</taxon>
        <taxon>Basidiomycota</taxon>
        <taxon>Agaricomycotina</taxon>
        <taxon>Agaricomycetes</taxon>
        <taxon>Polyporales</taxon>
        <taxon>Gelatoporiaceae</taxon>
        <taxon>Gelatoporia</taxon>
    </lineage>
</organism>
<feature type="compositionally biased region" description="Polar residues" evidence="4">
    <location>
        <begin position="1488"/>
        <end position="1504"/>
    </location>
</feature>
<feature type="repeat" description="WD" evidence="3">
    <location>
        <begin position="1205"/>
        <end position="1246"/>
    </location>
</feature>
<dbReference type="PROSITE" id="PS50082">
    <property type="entry name" value="WD_REPEATS_2"/>
    <property type="match status" value="14"/>
</dbReference>
<keyword evidence="2" id="KW-0677">Repeat</keyword>
<evidence type="ECO:0000256" key="3">
    <source>
        <dbReference type="PROSITE-ProRule" id="PRU00221"/>
    </source>
</evidence>
<dbReference type="CDD" id="cd21037">
    <property type="entry name" value="MLKL_NTD"/>
    <property type="match status" value="1"/>
</dbReference>
<proteinExistence type="predicted"/>
<evidence type="ECO:0000313" key="7">
    <source>
        <dbReference type="Proteomes" id="UP000016930"/>
    </source>
</evidence>
<dbReference type="Gene3D" id="3.40.50.300">
    <property type="entry name" value="P-loop containing nucleotide triphosphate hydrolases"/>
    <property type="match status" value="1"/>
</dbReference>
<dbReference type="PRINTS" id="PR00320">
    <property type="entry name" value="GPROTEINBRPT"/>
</dbReference>
<feature type="repeat" description="WD" evidence="3">
    <location>
        <begin position="1075"/>
        <end position="1116"/>
    </location>
</feature>
<dbReference type="InterPro" id="IPR036537">
    <property type="entry name" value="Adaptor_Cbl_N_dom_sf"/>
</dbReference>
<keyword evidence="1 3" id="KW-0853">WD repeat</keyword>
<dbReference type="SUPFAM" id="SSF50960">
    <property type="entry name" value="TolB, C-terminal domain"/>
    <property type="match status" value="1"/>
</dbReference>
<feature type="compositionally biased region" description="Basic residues" evidence="4">
    <location>
        <begin position="31"/>
        <end position="41"/>
    </location>
</feature>
<dbReference type="PROSITE" id="PS00678">
    <property type="entry name" value="WD_REPEATS_1"/>
    <property type="match status" value="12"/>
</dbReference>
<dbReference type="HOGENOM" id="CLU_000288_6_3_1"/>
<accession>M2PJK1</accession>
<evidence type="ECO:0000259" key="5">
    <source>
        <dbReference type="PROSITE" id="PS50837"/>
    </source>
</evidence>
<dbReference type="EMBL" id="KB445798">
    <property type="protein sequence ID" value="EMD36374.1"/>
    <property type="molecule type" value="Genomic_DNA"/>
</dbReference>
<dbReference type="Pfam" id="PF00400">
    <property type="entry name" value="WD40"/>
    <property type="match status" value="14"/>
</dbReference>
<protein>
    <recommendedName>
        <fullName evidence="5">NACHT domain-containing protein</fullName>
    </recommendedName>
</protein>
<dbReference type="SMART" id="SM00320">
    <property type="entry name" value="WD40"/>
    <property type="match status" value="14"/>
</dbReference>
<dbReference type="PROSITE" id="PS50837">
    <property type="entry name" value="NACHT"/>
    <property type="match status" value="1"/>
</dbReference>
<dbReference type="PANTHER" id="PTHR19848">
    <property type="entry name" value="WD40 REPEAT PROTEIN"/>
    <property type="match status" value="1"/>
</dbReference>
<dbReference type="InterPro" id="IPR015943">
    <property type="entry name" value="WD40/YVTN_repeat-like_dom_sf"/>
</dbReference>
<feature type="repeat" description="WD" evidence="3">
    <location>
        <begin position="1377"/>
        <end position="1418"/>
    </location>
</feature>
<feature type="region of interest" description="Disordered" evidence="4">
    <location>
        <begin position="1481"/>
        <end position="1504"/>
    </location>
</feature>
<dbReference type="Gene3D" id="2.130.10.10">
    <property type="entry name" value="YVTN repeat-like/Quinoprotein amine dehydrogenase"/>
    <property type="match status" value="7"/>
</dbReference>
<dbReference type="GO" id="GO:0007166">
    <property type="term" value="P:cell surface receptor signaling pathway"/>
    <property type="evidence" value="ECO:0007669"/>
    <property type="project" value="InterPro"/>
</dbReference>
<evidence type="ECO:0000256" key="4">
    <source>
        <dbReference type="SAM" id="MobiDB-lite"/>
    </source>
</evidence>
<evidence type="ECO:0000256" key="1">
    <source>
        <dbReference type="ARBA" id="ARBA00022574"/>
    </source>
</evidence>
<dbReference type="SUPFAM" id="SSF50978">
    <property type="entry name" value="WD40 repeat-like"/>
    <property type="match status" value="2"/>
</dbReference>
<dbReference type="InterPro" id="IPR007111">
    <property type="entry name" value="NACHT_NTPase"/>
</dbReference>
<dbReference type="InterPro" id="IPR020472">
    <property type="entry name" value="WD40_PAC1"/>
</dbReference>
<gene>
    <name evidence="6" type="ORF">CERSUDRAFT_115357</name>
</gene>
<dbReference type="Gene3D" id="1.20.930.20">
    <property type="entry name" value="Adaptor protein Cbl, N-terminal domain"/>
    <property type="match status" value="1"/>
</dbReference>
<feature type="repeat" description="WD" evidence="3">
    <location>
        <begin position="1334"/>
        <end position="1375"/>
    </location>
</feature>
<feature type="repeat" description="WD" evidence="3">
    <location>
        <begin position="902"/>
        <end position="943"/>
    </location>
</feature>
<evidence type="ECO:0000256" key="2">
    <source>
        <dbReference type="ARBA" id="ARBA00022737"/>
    </source>
</evidence>
<name>M2PJK1_CERS8</name>
<feature type="repeat" description="WD" evidence="3">
    <location>
        <begin position="1291"/>
        <end position="1332"/>
    </location>
</feature>
<dbReference type="Proteomes" id="UP000016930">
    <property type="component" value="Unassembled WGS sequence"/>
</dbReference>
<sequence length="1583" mass="173853">MSPRNLLSWHRNKETSDSSRASSTEPGDRVHRFKFLQRHRTSQPSLVRASSEERDNNTRRSRPQSRDEVEDSNPSRASSIGRESWMILKATLETVRDGCDMFPPLKTALHGVVSIMELVDTVRDAQEAFAKLATRIEGLQTIFNQYQSGRDIPPVIERRLKTLSRELGPITEKIGSKMRRTIVRRTISAPKDIEDVQEAFERLAELIERFQLECNLNVEHKVEDLTTENLLAKLHHVHGAGIDSQAGDACMENTRVYLLDDIGDWTRDPVVARIFWLSGMAGTGKSAIARSVCDRLREDKLFGASFFCSRGTRDDVTRIIPTLAESLARQNVAYRLALLDVLRDEPDIGHYAVPKQVDKLLEKPLRDAFGERSPMLTLVVDALDECSDSKAVMSLLSALVPRSRYIPIKLFLTSRPEQHIQSQFNSAQNDVQNTLRLHDIECSVVEADIRTYCTRRLQSIRVSQEIQEPSYPFPTGWPLERDIEMVTKKAGKLFIYAFTAMSYVEGGSPVERLSGLTELDVTPERPVTKPLDDMYSLVLTHALNPDLQAPREIQATKQLLANILVLREALSVTALSELIGLPTHVIRSMLGRLHAVIYTPAQDDSGAIATFHASFEDYLTSPDRAPETFRIDLSGGHEALATACIRIMVSDALTFNISGYRTSYLPNSRQDFAPISNSLLYSCLHWVHHLIRIPNPSSLLPSVDSVLRRKTLFWVEVLSASGNARLALGLLHRVLTAENTRDRLSPDIAEFLRDAKDFITLGHDVIELSAPHIYLSVLPSLSPSSTIAKTFWPKFRNVPTYDVTGIHRSRGPLLQMSGHTGEVYSVAFSPDGTRVVSGSWDRAVRIWDARTGDLLMDPLEGHRDTVVSVAFSPDGAVVVSGSLDETIRLWNAKTGELMMNSLEGHSDGVLCVAFSPDGAQIISGSNDHTLRLWDAKTGNPLLHAFEGHTGIVNTVMFSPDGRRVVSCSDDSTIRIWDVTTGEEVMKALSGHTDIVQSVAFSPDGTRVVSGSNDTTIRLWEARTGAPIIDPLVGHTNSVFSVAFSPDGTRIASGSGDKTVRLWDAATGRPVMQPRFEGHGDYVWSVGFSPDGSTVVSGSTDKTIRLWSADIMDTNRSPPVVPSGAALPDGNLSQGSQIQVLVDNEDSASGTSIKPRQTPSERPPGHHSIVRCVAFTPDGTQIVSGSEDKTVSLWNAQTAVPVLEPLRGHRGLVKCLAVSPDGSYIASGSADKTIRLWNARTGQQVADPLSGHDNWVHSLVFSPDGTRVISGSSDGTIRIWDTRTGRPVMEALEGHSNTVWSVAISPDGTQIVSGSADATLRLWNATTGDRLMEPLKGHSREVFSVAFSPDGARIVSGSADNTIRLWNAQTGDAAMEPLRGHTISVRSVSFSPDGEVIASGSIDATVRLWNATTGVPVMKPLEGHTDAVCSVAFSPDGTRLVSGSDDNTIRVWDATPGDSWLVSQNGHGSTIWSTIATSMRLPPAPRSAHSLNSDGTEPAQSSSTSQIVSEELLDPSQFRLESGWIKGPRDELIMWIPKDYWRGVLMPRTKVLIGRYRAMLDVSRFAHGDRWTECYTPSMTSSNP</sequence>
<feature type="repeat" description="WD" evidence="3">
    <location>
        <begin position="859"/>
        <end position="900"/>
    </location>
</feature>
<dbReference type="CDD" id="cd00200">
    <property type="entry name" value="WD40"/>
    <property type="match status" value="2"/>
</dbReference>
<feature type="domain" description="NACHT" evidence="5">
    <location>
        <begin position="273"/>
        <end position="416"/>
    </location>
</feature>
<feature type="repeat" description="WD" evidence="3">
    <location>
        <begin position="945"/>
        <end position="986"/>
    </location>
</feature>
<dbReference type="SUPFAM" id="SSF52540">
    <property type="entry name" value="P-loop containing nucleoside triphosphate hydrolases"/>
    <property type="match status" value="1"/>
</dbReference>
<dbReference type="OrthoDB" id="2658414at2759"/>
<evidence type="ECO:0000313" key="6">
    <source>
        <dbReference type="EMBL" id="EMD36374.1"/>
    </source>
</evidence>
<keyword evidence="7" id="KW-1185">Reference proteome</keyword>
<feature type="repeat" description="WD" evidence="3">
    <location>
        <begin position="1162"/>
        <end position="1203"/>
    </location>
</feature>
<feature type="repeat" description="WD" evidence="3">
    <location>
        <begin position="1031"/>
        <end position="1072"/>
    </location>
</feature>
<feature type="repeat" description="WD" evidence="3">
    <location>
        <begin position="816"/>
        <end position="857"/>
    </location>
</feature>
<dbReference type="PANTHER" id="PTHR19848:SF8">
    <property type="entry name" value="F-BOX AND WD REPEAT DOMAIN CONTAINING 7"/>
    <property type="match status" value="1"/>
</dbReference>
<feature type="repeat" description="WD" evidence="3">
    <location>
        <begin position="1420"/>
        <end position="1452"/>
    </location>
</feature>
<dbReference type="InterPro" id="IPR027417">
    <property type="entry name" value="P-loop_NTPase"/>
</dbReference>
<dbReference type="InterPro" id="IPR019775">
    <property type="entry name" value="WD40_repeat_CS"/>
</dbReference>
<dbReference type="PROSITE" id="PS50294">
    <property type="entry name" value="WD_REPEATS_REGION"/>
    <property type="match status" value="14"/>
</dbReference>
<dbReference type="InterPro" id="IPR059179">
    <property type="entry name" value="MLKL-like_MCAfunc"/>
</dbReference>
<dbReference type="InterPro" id="IPR036322">
    <property type="entry name" value="WD40_repeat_dom_sf"/>
</dbReference>
<dbReference type="STRING" id="914234.M2PJK1"/>
<feature type="repeat" description="WD" evidence="3">
    <location>
        <begin position="988"/>
        <end position="1029"/>
    </location>
</feature>
<dbReference type="InterPro" id="IPR056884">
    <property type="entry name" value="NPHP3-like_N"/>
</dbReference>
<feature type="compositionally biased region" description="Polar residues" evidence="4">
    <location>
        <begin position="1146"/>
        <end position="1159"/>
    </location>
</feature>
<dbReference type="InterPro" id="IPR001680">
    <property type="entry name" value="WD40_rpt"/>
</dbReference>
<reference evidence="6 7" key="1">
    <citation type="journal article" date="2012" name="Proc. Natl. Acad. Sci. U.S.A.">
        <title>Comparative genomics of Ceriporiopsis subvermispora and Phanerochaete chrysosporium provide insight into selective ligninolysis.</title>
        <authorList>
            <person name="Fernandez-Fueyo E."/>
            <person name="Ruiz-Duenas F.J."/>
            <person name="Ferreira P."/>
            <person name="Floudas D."/>
            <person name="Hibbett D.S."/>
            <person name="Canessa P."/>
            <person name="Larrondo L.F."/>
            <person name="James T.Y."/>
            <person name="Seelenfreund D."/>
            <person name="Lobos S."/>
            <person name="Polanco R."/>
            <person name="Tello M."/>
            <person name="Honda Y."/>
            <person name="Watanabe T."/>
            <person name="Watanabe T."/>
            <person name="Ryu J.S."/>
            <person name="Kubicek C.P."/>
            <person name="Schmoll M."/>
            <person name="Gaskell J."/>
            <person name="Hammel K.E."/>
            <person name="St John F.J."/>
            <person name="Vanden Wymelenberg A."/>
            <person name="Sabat G."/>
            <person name="Splinter BonDurant S."/>
            <person name="Syed K."/>
            <person name="Yadav J.S."/>
            <person name="Doddapaneni H."/>
            <person name="Subramanian V."/>
            <person name="Lavin J.L."/>
            <person name="Oguiza J.A."/>
            <person name="Perez G."/>
            <person name="Pisabarro A.G."/>
            <person name="Ramirez L."/>
            <person name="Santoyo F."/>
            <person name="Master E."/>
            <person name="Coutinho P.M."/>
            <person name="Henrissat B."/>
            <person name="Lombard V."/>
            <person name="Magnuson J.K."/>
            <person name="Kuees U."/>
            <person name="Hori C."/>
            <person name="Igarashi K."/>
            <person name="Samejima M."/>
            <person name="Held B.W."/>
            <person name="Barry K.W."/>
            <person name="LaButti K.M."/>
            <person name="Lapidus A."/>
            <person name="Lindquist E.A."/>
            <person name="Lucas S.M."/>
            <person name="Riley R."/>
            <person name="Salamov A.A."/>
            <person name="Hoffmeister D."/>
            <person name="Schwenk D."/>
            <person name="Hadar Y."/>
            <person name="Yarden O."/>
            <person name="de Vries R.P."/>
            <person name="Wiebenga A."/>
            <person name="Stenlid J."/>
            <person name="Eastwood D."/>
            <person name="Grigoriev I.V."/>
            <person name="Berka R.M."/>
            <person name="Blanchette R.A."/>
            <person name="Kersten P."/>
            <person name="Martinez A.T."/>
            <person name="Vicuna R."/>
            <person name="Cullen D."/>
        </authorList>
    </citation>
    <scope>NUCLEOTIDE SEQUENCE [LARGE SCALE GENOMIC DNA]</scope>
    <source>
        <strain evidence="6 7">B</strain>
    </source>
</reference>
<feature type="region of interest" description="Disordered" evidence="4">
    <location>
        <begin position="1"/>
        <end position="78"/>
    </location>
</feature>
<feature type="region of interest" description="Disordered" evidence="4">
    <location>
        <begin position="1144"/>
        <end position="1166"/>
    </location>
</feature>
<feature type="repeat" description="WD" evidence="3">
    <location>
        <begin position="1248"/>
        <end position="1289"/>
    </location>
</feature>